<proteinExistence type="predicted"/>
<organism evidence="1 2">
    <name type="scientific">Flavobacterium aurantiibacter</name>
    <dbReference type="NCBI Taxonomy" id="2023067"/>
    <lineage>
        <taxon>Bacteria</taxon>
        <taxon>Pseudomonadati</taxon>
        <taxon>Bacteroidota</taxon>
        <taxon>Flavobacteriia</taxon>
        <taxon>Flavobacteriales</taxon>
        <taxon>Flavobacteriaceae</taxon>
        <taxon>Flavobacterium</taxon>
    </lineage>
</organism>
<evidence type="ECO:0000313" key="2">
    <source>
        <dbReference type="Proteomes" id="UP000216035"/>
    </source>
</evidence>
<comment type="caution">
    <text evidence="1">The sequence shown here is derived from an EMBL/GenBank/DDBJ whole genome shotgun (WGS) entry which is preliminary data.</text>
</comment>
<reference evidence="1 2" key="1">
    <citation type="submission" date="2017-07" db="EMBL/GenBank/DDBJ databases">
        <title>Flavobacterium cyanobacteriorum sp. nov., isolated from cyanobacterial aggregates in a eutrophic lake.</title>
        <authorList>
            <person name="Cai H."/>
        </authorList>
    </citation>
    <scope>NUCLEOTIDE SEQUENCE [LARGE SCALE GENOMIC DNA]</scope>
    <source>
        <strain evidence="1 2">TH167</strain>
    </source>
</reference>
<dbReference type="AlphaFoldDB" id="A0A255ZS34"/>
<dbReference type="Proteomes" id="UP000216035">
    <property type="component" value="Unassembled WGS sequence"/>
</dbReference>
<keyword evidence="2" id="KW-1185">Reference proteome</keyword>
<sequence length="64" mass="7371">MGKRIFLLARGGDQRKPLQDLQKTGFPRGLATKRGNCWPKKRNNESVLRFLTIEFDARAVVLEK</sequence>
<name>A0A255ZS34_9FLAO</name>
<gene>
    <name evidence="1" type="ORF">CHX27_07865</name>
</gene>
<protein>
    <submittedName>
        <fullName evidence="1">Uncharacterized protein</fullName>
    </submittedName>
</protein>
<evidence type="ECO:0000313" key="1">
    <source>
        <dbReference type="EMBL" id="OYQ44318.1"/>
    </source>
</evidence>
<dbReference type="EMBL" id="NOXX01000193">
    <property type="protein sequence ID" value="OYQ44318.1"/>
    <property type="molecule type" value="Genomic_DNA"/>
</dbReference>
<accession>A0A255ZS34</accession>